<dbReference type="EMBL" id="LAZR01050699">
    <property type="protein sequence ID" value="KKK86767.1"/>
    <property type="molecule type" value="Genomic_DNA"/>
</dbReference>
<proteinExistence type="predicted"/>
<gene>
    <name evidence="1" type="ORF">LCGC14_2759960</name>
</gene>
<reference evidence="1" key="1">
    <citation type="journal article" date="2015" name="Nature">
        <title>Complex archaea that bridge the gap between prokaryotes and eukaryotes.</title>
        <authorList>
            <person name="Spang A."/>
            <person name="Saw J.H."/>
            <person name="Jorgensen S.L."/>
            <person name="Zaremba-Niedzwiedzka K."/>
            <person name="Martijn J."/>
            <person name="Lind A.E."/>
            <person name="van Eijk R."/>
            <person name="Schleper C."/>
            <person name="Guy L."/>
            <person name="Ettema T.J."/>
        </authorList>
    </citation>
    <scope>NUCLEOTIDE SEQUENCE</scope>
</reference>
<evidence type="ECO:0000313" key="1">
    <source>
        <dbReference type="EMBL" id="KKK86767.1"/>
    </source>
</evidence>
<feature type="non-terminal residue" evidence="1">
    <location>
        <position position="1"/>
    </location>
</feature>
<name>A0A0F8YZA4_9ZZZZ</name>
<protein>
    <submittedName>
        <fullName evidence="1">Uncharacterized protein</fullName>
    </submittedName>
</protein>
<dbReference type="AlphaFoldDB" id="A0A0F8YZA4"/>
<accession>A0A0F8YZA4</accession>
<sequence length="154" mass="17437">IRTRGELQELVKMLPEIPPAMVQKAAQAFADSRDQEREALHRIKPEWKDADTYARAQDAILETVSEYGFKRGDLESVFDHRLTKLLWDFHVMCERFSKANAGAKKVVTVGKQRRTRGHQQAPKVALKKQLAEARDSHSTETKTKAVSALLAALK</sequence>
<comment type="caution">
    <text evidence="1">The sequence shown here is derived from an EMBL/GenBank/DDBJ whole genome shotgun (WGS) entry which is preliminary data.</text>
</comment>
<organism evidence="1">
    <name type="scientific">marine sediment metagenome</name>
    <dbReference type="NCBI Taxonomy" id="412755"/>
    <lineage>
        <taxon>unclassified sequences</taxon>
        <taxon>metagenomes</taxon>
        <taxon>ecological metagenomes</taxon>
    </lineage>
</organism>